<dbReference type="PROSITE" id="PS51375">
    <property type="entry name" value="PPR"/>
    <property type="match status" value="5"/>
</dbReference>
<evidence type="ECO:0000256" key="3">
    <source>
        <dbReference type="ARBA" id="ARBA00022528"/>
    </source>
</evidence>
<dbReference type="Pfam" id="PF20431">
    <property type="entry name" value="E_motif"/>
    <property type="match status" value="1"/>
</dbReference>
<keyword evidence="10" id="KW-1185">Reference proteome</keyword>
<dbReference type="FunFam" id="1.25.40.10:FF:000090">
    <property type="entry name" value="Pentatricopeptide repeat-containing protein, chloroplastic"/>
    <property type="match status" value="1"/>
</dbReference>
<dbReference type="FunFam" id="1.25.40.10:FF:000395">
    <property type="entry name" value="Pentatricopeptide repeat-containing protein chloroplastic"/>
    <property type="match status" value="1"/>
</dbReference>
<dbReference type="Pfam" id="PF20430">
    <property type="entry name" value="Eplus_motif"/>
    <property type="match status" value="1"/>
</dbReference>
<evidence type="ECO:0000256" key="6">
    <source>
        <dbReference type="ARBA" id="ARBA00022946"/>
    </source>
</evidence>
<evidence type="ECO:0000259" key="8">
    <source>
        <dbReference type="Pfam" id="PF14432"/>
    </source>
</evidence>
<dbReference type="OrthoDB" id="1846880at2759"/>
<dbReference type="InterPro" id="IPR032867">
    <property type="entry name" value="DYW_dom"/>
</dbReference>
<keyword evidence="3" id="KW-0150">Chloroplast</keyword>
<dbReference type="GO" id="GO:0009507">
    <property type="term" value="C:chloroplast"/>
    <property type="evidence" value="ECO:0007669"/>
    <property type="project" value="UniProtKB-SubCell"/>
</dbReference>
<keyword evidence="6" id="KW-0809">Transit peptide</keyword>
<protein>
    <recommendedName>
        <fullName evidence="8">DYW domain-containing protein</fullName>
    </recommendedName>
</protein>
<feature type="repeat" description="PPR" evidence="7">
    <location>
        <begin position="245"/>
        <end position="279"/>
    </location>
</feature>
<organism evidence="9 10">
    <name type="scientific">Morella rubra</name>
    <name type="common">Chinese bayberry</name>
    <dbReference type="NCBI Taxonomy" id="262757"/>
    <lineage>
        <taxon>Eukaryota</taxon>
        <taxon>Viridiplantae</taxon>
        <taxon>Streptophyta</taxon>
        <taxon>Embryophyta</taxon>
        <taxon>Tracheophyta</taxon>
        <taxon>Spermatophyta</taxon>
        <taxon>Magnoliopsida</taxon>
        <taxon>eudicotyledons</taxon>
        <taxon>Gunneridae</taxon>
        <taxon>Pentapetalae</taxon>
        <taxon>rosids</taxon>
        <taxon>fabids</taxon>
        <taxon>Fagales</taxon>
        <taxon>Myricaceae</taxon>
        <taxon>Morella</taxon>
    </lineage>
</organism>
<feature type="repeat" description="PPR" evidence="7">
    <location>
        <begin position="143"/>
        <end position="177"/>
    </location>
</feature>
<dbReference type="FunFam" id="1.25.40.10:FF:000725">
    <property type="entry name" value="Pentatricopeptide repeat-containing protein At3g63370, chloroplastic"/>
    <property type="match status" value="1"/>
</dbReference>
<dbReference type="GO" id="GO:0008270">
    <property type="term" value="F:zinc ion binding"/>
    <property type="evidence" value="ECO:0007669"/>
    <property type="project" value="InterPro"/>
</dbReference>
<dbReference type="FunFam" id="1.25.40.10:FF:000341">
    <property type="entry name" value="Pentatricopeptide repeat-containing protein chloroplastic"/>
    <property type="match status" value="1"/>
</dbReference>
<feature type="repeat" description="PPR" evidence="7">
    <location>
        <begin position="315"/>
        <end position="345"/>
    </location>
</feature>
<dbReference type="Gene3D" id="1.25.40.10">
    <property type="entry name" value="Tetratricopeptide repeat domain"/>
    <property type="match status" value="6"/>
</dbReference>
<dbReference type="EMBL" id="RXIC02000026">
    <property type="protein sequence ID" value="KAB1203372.1"/>
    <property type="molecule type" value="Genomic_DNA"/>
</dbReference>
<dbReference type="InterPro" id="IPR011990">
    <property type="entry name" value="TPR-like_helical_dom_sf"/>
</dbReference>
<name>A0A6A1USS2_9ROSI</name>
<dbReference type="InterPro" id="IPR046960">
    <property type="entry name" value="PPR_At4g14850-like_plant"/>
</dbReference>
<evidence type="ECO:0000256" key="2">
    <source>
        <dbReference type="ARBA" id="ARBA00006643"/>
    </source>
</evidence>
<dbReference type="FunFam" id="1.25.40.10:FF:000073">
    <property type="entry name" value="Pentatricopeptide repeat-containing protein chloroplastic"/>
    <property type="match status" value="1"/>
</dbReference>
<dbReference type="NCBIfam" id="TIGR00756">
    <property type="entry name" value="PPR"/>
    <property type="match status" value="4"/>
</dbReference>
<feature type="domain" description="DYW" evidence="8">
    <location>
        <begin position="838"/>
        <end position="910"/>
    </location>
</feature>
<dbReference type="GO" id="GO:0009451">
    <property type="term" value="P:RNA modification"/>
    <property type="evidence" value="ECO:0007669"/>
    <property type="project" value="InterPro"/>
</dbReference>
<evidence type="ECO:0000256" key="4">
    <source>
        <dbReference type="ARBA" id="ARBA00022640"/>
    </source>
</evidence>
<dbReference type="InterPro" id="IPR046848">
    <property type="entry name" value="E_motif"/>
</dbReference>
<dbReference type="PANTHER" id="PTHR24015:SF356">
    <property type="entry name" value="DYW DOMAIN-CONTAINING PROTEIN"/>
    <property type="match status" value="1"/>
</dbReference>
<keyword evidence="4" id="KW-0934">Plastid</keyword>
<reference evidence="9 10" key="1">
    <citation type="journal article" date="2019" name="Plant Biotechnol. J.">
        <title>The red bayberry genome and genetic basis of sex determination.</title>
        <authorList>
            <person name="Jia H.M."/>
            <person name="Jia H.J."/>
            <person name="Cai Q.L."/>
            <person name="Wang Y."/>
            <person name="Zhao H.B."/>
            <person name="Yang W.F."/>
            <person name="Wang G.Y."/>
            <person name="Li Y.H."/>
            <person name="Zhan D.L."/>
            <person name="Shen Y.T."/>
            <person name="Niu Q.F."/>
            <person name="Chang L."/>
            <person name="Qiu J."/>
            <person name="Zhao L."/>
            <person name="Xie H.B."/>
            <person name="Fu W.Y."/>
            <person name="Jin J."/>
            <person name="Li X.W."/>
            <person name="Jiao Y."/>
            <person name="Zhou C.C."/>
            <person name="Tu T."/>
            <person name="Chai C.Y."/>
            <person name="Gao J.L."/>
            <person name="Fan L.J."/>
            <person name="van de Weg E."/>
            <person name="Wang J.Y."/>
            <person name="Gao Z.S."/>
        </authorList>
    </citation>
    <scope>NUCLEOTIDE SEQUENCE [LARGE SCALE GENOMIC DNA]</scope>
    <source>
        <tissue evidence="9">Leaves</tissue>
    </source>
</reference>
<evidence type="ECO:0000256" key="1">
    <source>
        <dbReference type="ARBA" id="ARBA00004229"/>
    </source>
</evidence>
<dbReference type="Pfam" id="PF01535">
    <property type="entry name" value="PPR"/>
    <property type="match status" value="5"/>
</dbReference>
<dbReference type="GO" id="GO:0003729">
    <property type="term" value="F:mRNA binding"/>
    <property type="evidence" value="ECO:0007669"/>
    <property type="project" value="UniProtKB-ARBA"/>
</dbReference>
<feature type="repeat" description="PPR" evidence="7">
    <location>
        <begin position="346"/>
        <end position="380"/>
    </location>
</feature>
<dbReference type="Proteomes" id="UP000516437">
    <property type="component" value="Chromosome 8"/>
</dbReference>
<evidence type="ECO:0000313" key="10">
    <source>
        <dbReference type="Proteomes" id="UP000516437"/>
    </source>
</evidence>
<dbReference type="Pfam" id="PF14432">
    <property type="entry name" value="DYW_deaminase"/>
    <property type="match status" value="1"/>
</dbReference>
<accession>A0A6A1USS2</accession>
<comment type="similarity">
    <text evidence="2">Belongs to the PPR family. PCMP-H subfamily.</text>
</comment>
<dbReference type="Pfam" id="PF13041">
    <property type="entry name" value="PPR_2"/>
    <property type="match status" value="4"/>
</dbReference>
<feature type="repeat" description="PPR" evidence="7">
    <location>
        <begin position="547"/>
        <end position="581"/>
    </location>
</feature>
<evidence type="ECO:0000256" key="5">
    <source>
        <dbReference type="ARBA" id="ARBA00022737"/>
    </source>
</evidence>
<keyword evidence="5" id="KW-0677">Repeat</keyword>
<dbReference type="InterPro" id="IPR002885">
    <property type="entry name" value="PPR_rpt"/>
</dbReference>
<dbReference type="PANTHER" id="PTHR24015">
    <property type="entry name" value="OS07G0578800 PROTEIN-RELATED"/>
    <property type="match status" value="1"/>
</dbReference>
<gene>
    <name evidence="9" type="ORF">CJ030_MR8G023202</name>
</gene>
<comment type="subcellular location">
    <subcellularLocation>
        <location evidence="1">Plastid</location>
        <location evidence="1">Chloroplast</location>
    </subcellularLocation>
</comment>
<dbReference type="InterPro" id="IPR046849">
    <property type="entry name" value="E2_motif"/>
</dbReference>
<sequence>MASSIAHSHFALPCNLPNHYVLRNSHLNPTLEIPKFPQKPIRTPSLREVCKQASLKQAFQILTRLFVDQKSLPFCPEEAYSSVLELCASKKALSHGQQVHAHTIKSLPVCESVFLSTRLLFMYGKCGSLSSAEKIFDRMSGRTIFTWNAMIGAYVSNEEPFGALNLYSEMRASGVPLDSCTFPCILKACGTRNNLCCGTEIHGLAVKWGYDSIVFVANSLIAMYAKCGDLEGARQLFVGMTGKDDIVSWNSIISAYAANGQSVEALERFREMQKVGLAMNTYSFVAALQACDDSVVVKLGMEIHAAILRASRDIDVYLANALITMYARCGKMIEAARIFCAMKNKDYISWNTLLSGFVQNGLYEEALKFFHYMRDSGIKTDQVSLVNVIAVSGRMGNLLEGMELHAYAIKSGFDLDLQVGNTLVDMYAKCGNVNYMCRAFDRMLDKDFVSWTTIVAGYSQSKLYFGALELFLKVQMEGIWVDAMMIASILLACGGLKNISYIKEIHAFILRRGLSDLGLQNSMVTVYGECEHIEYAKRMFGFIQTKDIVSWTSLITCYLHNGLANEALELVCFMKETNVEPDSIALVSILSGAASLSALKKGKEVHGFLIRKGFTLEGSLANSLVDMYAHCGALENSWQGSIDIFNRMKEENIVPDHITFLVVLYACSHSGLIDEGQNFLEVMRREYDLEPWPEHYACLVDLLGRANRLEEAYQFVELMQIEPAAEVWCALLGACQVHSNKELGQIAARKLLELGPDNPGNYVLVSNVFAASQRWKDVEDVRVRMKESGLKKNPGCSWVEVGKKVHSFKARDKSHPQSDEIYNKLAQITDRLKREGDYVAQTKYVLHNVGEEQKAQILYGHGERLAIAYALLGTSDRACIRVTKNLRICGDCHTFCKLFSKLFERKLVMVANGSLIVFARYKERLVPLPSIQLHRHAMQILGLLLVNDNGSTAKCIRKHHLIKFLLMAVKDFNPDSGDSAYTMGIVDLLLECGIVI</sequence>
<dbReference type="AlphaFoldDB" id="A0A6A1USS2"/>
<evidence type="ECO:0000256" key="7">
    <source>
        <dbReference type="PROSITE-ProRule" id="PRU00708"/>
    </source>
</evidence>
<comment type="caution">
    <text evidence="9">The sequence shown here is derived from an EMBL/GenBank/DDBJ whole genome shotgun (WGS) entry which is preliminary data.</text>
</comment>
<proteinExistence type="inferred from homology"/>
<evidence type="ECO:0000313" key="9">
    <source>
        <dbReference type="EMBL" id="KAB1203372.1"/>
    </source>
</evidence>